<evidence type="ECO:0000256" key="2">
    <source>
        <dbReference type="SAM" id="Phobius"/>
    </source>
</evidence>
<feature type="compositionally biased region" description="Acidic residues" evidence="1">
    <location>
        <begin position="417"/>
        <end position="437"/>
    </location>
</feature>
<comment type="caution">
    <text evidence="3">The sequence shown here is derived from an EMBL/GenBank/DDBJ whole genome shotgun (WGS) entry which is preliminary data.</text>
</comment>
<feature type="transmembrane region" description="Helical" evidence="2">
    <location>
        <begin position="363"/>
        <end position="381"/>
    </location>
</feature>
<feature type="transmembrane region" description="Helical" evidence="2">
    <location>
        <begin position="337"/>
        <end position="357"/>
    </location>
</feature>
<name>A0A2V1HZ37_9MICO</name>
<evidence type="ECO:0000313" key="4">
    <source>
        <dbReference type="Proteomes" id="UP000244893"/>
    </source>
</evidence>
<accession>A0A2V1HZ37</accession>
<feature type="transmembrane region" description="Helical" evidence="2">
    <location>
        <begin position="73"/>
        <end position="92"/>
    </location>
</feature>
<protein>
    <recommendedName>
        <fullName evidence="5">Polysaccharide biosynthesis protein</fullName>
    </recommendedName>
</protein>
<organism evidence="3 4">
    <name type="scientific">Amnibacterium flavum</name>
    <dbReference type="NCBI Taxonomy" id="2173173"/>
    <lineage>
        <taxon>Bacteria</taxon>
        <taxon>Bacillati</taxon>
        <taxon>Actinomycetota</taxon>
        <taxon>Actinomycetes</taxon>
        <taxon>Micrococcales</taxon>
        <taxon>Microbacteriaceae</taxon>
        <taxon>Amnibacterium</taxon>
    </lineage>
</organism>
<feature type="transmembrane region" description="Helical" evidence="2">
    <location>
        <begin position="302"/>
        <end position="325"/>
    </location>
</feature>
<evidence type="ECO:0000256" key="1">
    <source>
        <dbReference type="SAM" id="MobiDB-lite"/>
    </source>
</evidence>
<feature type="region of interest" description="Disordered" evidence="1">
    <location>
        <begin position="408"/>
        <end position="447"/>
    </location>
</feature>
<feature type="transmembrane region" description="Helical" evidence="2">
    <location>
        <begin position="206"/>
        <end position="224"/>
    </location>
</feature>
<feature type="transmembrane region" description="Helical" evidence="2">
    <location>
        <begin position="98"/>
        <end position="116"/>
    </location>
</feature>
<keyword evidence="2" id="KW-0812">Transmembrane</keyword>
<keyword evidence="2" id="KW-0472">Membrane</keyword>
<dbReference type="AlphaFoldDB" id="A0A2V1HZ37"/>
<feature type="transmembrane region" description="Helical" evidence="2">
    <location>
        <begin position="137"/>
        <end position="159"/>
    </location>
</feature>
<evidence type="ECO:0008006" key="5">
    <source>
        <dbReference type="Google" id="ProtNLM"/>
    </source>
</evidence>
<evidence type="ECO:0000313" key="3">
    <source>
        <dbReference type="EMBL" id="PVZ95894.1"/>
    </source>
</evidence>
<keyword evidence="4" id="KW-1185">Reference proteome</keyword>
<feature type="transmembrane region" description="Helical" evidence="2">
    <location>
        <begin position="33"/>
        <end position="53"/>
    </location>
</feature>
<feature type="transmembrane region" description="Helical" evidence="2">
    <location>
        <begin position="272"/>
        <end position="290"/>
    </location>
</feature>
<sequence length="447" mass="46648">MSRPLFVSQGFASAAGAGSMIFAAAYLDPGEFALFTLIALASTTLVGLVRAALYQPALIEQRRDPTALVPFRYAIIACAGAAAALAGAAAAFGVVDPLLLVLIGVSALFPTLHDWLRFRAIGIDRRWEPAVADGIRLALVLLSPLVLIAAPNAAIYQVFLGLSTALPFLYLRVRLPVLTVFARFADYRRAASLQLTEYVVGQFTSTVPLLVLGVLGSTPLLAGIRLAQTLLGPLNLVFTASTTGLIADGATRTTHAGVGSLVSRGKAVSRRLGFLSIGIVLVLALVVWLSRIDLNGVANTPLLAGLILVGIYTIGSRGATVHAVLMRLLGRHELATVGRTVLVVASLVAFALGYLLGGIDASLIAGFLAAAVVTPLVFSIPGERLYRRLLKEEDDSRLEAEAAAEIDALAQSPTGADEQEPTDGSEGLESDDLEDDPPTGGSAPGRP</sequence>
<dbReference type="EMBL" id="QEOP01000001">
    <property type="protein sequence ID" value="PVZ95894.1"/>
    <property type="molecule type" value="Genomic_DNA"/>
</dbReference>
<dbReference type="Proteomes" id="UP000244893">
    <property type="component" value="Unassembled WGS sequence"/>
</dbReference>
<reference evidence="3 4" key="1">
    <citation type="submission" date="2018-05" db="EMBL/GenBank/DDBJ databases">
        <title>Amnibacterium sp. M8JJ-5, whole genome shotgun sequence.</title>
        <authorList>
            <person name="Tuo L."/>
        </authorList>
    </citation>
    <scope>NUCLEOTIDE SEQUENCE [LARGE SCALE GENOMIC DNA]</scope>
    <source>
        <strain evidence="3 4">M8JJ-5</strain>
    </source>
</reference>
<keyword evidence="2" id="KW-1133">Transmembrane helix</keyword>
<proteinExistence type="predicted"/>
<gene>
    <name evidence="3" type="ORF">DDQ50_05360</name>
</gene>